<sequence>MKRLLCAALLVALSSTAIISTQANAQVGVNIIIGSQPPPPRYERLPPRRAGYIWAPGYWNWTGGHHVWRQGYWNRARPGYIYQRPRWEQGRQGWQLNRGGWQHGPGGRGRPDNRGNGRPHYDNHRGGGGDHGGENRGGGDGHRGGGGDHRGGNH</sequence>
<evidence type="ECO:0000313" key="4">
    <source>
        <dbReference type="Proteomes" id="UP000571084"/>
    </source>
</evidence>
<evidence type="ECO:0000256" key="2">
    <source>
        <dbReference type="SAM" id="SignalP"/>
    </source>
</evidence>
<keyword evidence="4" id="KW-1185">Reference proteome</keyword>
<dbReference type="EMBL" id="JACHHQ010000006">
    <property type="protein sequence ID" value="MBB5201288.1"/>
    <property type="molecule type" value="Genomic_DNA"/>
</dbReference>
<organism evidence="3 4">
    <name type="scientific">Glaciimonas immobilis</name>
    <dbReference type="NCBI Taxonomy" id="728004"/>
    <lineage>
        <taxon>Bacteria</taxon>
        <taxon>Pseudomonadati</taxon>
        <taxon>Pseudomonadota</taxon>
        <taxon>Betaproteobacteria</taxon>
        <taxon>Burkholderiales</taxon>
        <taxon>Oxalobacteraceae</taxon>
        <taxon>Glaciimonas</taxon>
    </lineage>
</organism>
<comment type="caution">
    <text evidence="3">The sequence shown here is derived from an EMBL/GenBank/DDBJ whole genome shotgun (WGS) entry which is preliminary data.</text>
</comment>
<dbReference type="InterPro" id="IPR024447">
    <property type="entry name" value="YXWGXW_rpt"/>
</dbReference>
<dbReference type="Pfam" id="PF12779">
    <property type="entry name" value="WXXGXW"/>
    <property type="match status" value="1"/>
</dbReference>
<evidence type="ECO:0000256" key="1">
    <source>
        <dbReference type="SAM" id="MobiDB-lite"/>
    </source>
</evidence>
<feature type="compositionally biased region" description="Basic and acidic residues" evidence="1">
    <location>
        <begin position="109"/>
        <end position="154"/>
    </location>
</feature>
<keyword evidence="2" id="KW-0732">Signal</keyword>
<gene>
    <name evidence="3" type="ORF">HNR39_003137</name>
</gene>
<evidence type="ECO:0008006" key="5">
    <source>
        <dbReference type="Google" id="ProtNLM"/>
    </source>
</evidence>
<protein>
    <recommendedName>
        <fullName evidence="5">YXWGXW repeat-containing protein</fullName>
    </recommendedName>
</protein>
<feature type="chain" id="PRO_5032846459" description="YXWGXW repeat-containing protein" evidence="2">
    <location>
        <begin position="26"/>
        <end position="154"/>
    </location>
</feature>
<dbReference type="Proteomes" id="UP000571084">
    <property type="component" value="Unassembled WGS sequence"/>
</dbReference>
<feature type="signal peptide" evidence="2">
    <location>
        <begin position="1"/>
        <end position="25"/>
    </location>
</feature>
<feature type="region of interest" description="Disordered" evidence="1">
    <location>
        <begin position="95"/>
        <end position="154"/>
    </location>
</feature>
<accession>A0A840RW13</accession>
<dbReference type="AlphaFoldDB" id="A0A840RW13"/>
<proteinExistence type="predicted"/>
<evidence type="ECO:0000313" key="3">
    <source>
        <dbReference type="EMBL" id="MBB5201288.1"/>
    </source>
</evidence>
<reference evidence="3 4" key="1">
    <citation type="submission" date="2020-08" db="EMBL/GenBank/DDBJ databases">
        <title>Genomic Encyclopedia of Type Strains, Phase IV (KMG-IV): sequencing the most valuable type-strain genomes for metagenomic binning, comparative biology and taxonomic classification.</title>
        <authorList>
            <person name="Goeker M."/>
        </authorList>
    </citation>
    <scope>NUCLEOTIDE SEQUENCE [LARGE SCALE GENOMIC DNA]</scope>
    <source>
        <strain evidence="3 4">DSM 23240</strain>
    </source>
</reference>
<dbReference type="RefSeq" id="WP_168056609.1">
    <property type="nucleotide sequence ID" value="NZ_JAAOZT010000011.1"/>
</dbReference>
<name>A0A840RW13_9BURK</name>